<sequence length="511" mass="58099">MKKFYITTAIDYANGAPHLGHAYEKVLTDVVARYQRLMGTEVHFLTGIDEHGQKVTQTAQEQGKTAEELTNEVAPLFVELCKRLNISNDDFIRTTEPRHKTVVQSILQDLFDRGEIYKGPYKGYYSVRQEQFVLEKERDEDGNWPELYGEVVEIEEENYFFKLGAYQDWLIQYLEENAFVVPAFRQKQVLGFLKEPINDLCISRPKSRLSWGIELPFDSEYVTYVWFDALINYISAIGYGTEAFSENWPADYHVIGKDILVPSHSVYWPAMLKAMGVEPPKALLVHGWWHVGGQKMSKSTGAKIDPLEFAETYGADALRYFLTREMSVGQDSDFTIELFLGRYSADLANTLGNLVSRLLNMAGRNFPGGLAPASVVEEPESTLHALWKETHEEVMQAYAQFQFHLALEKTFNFITALNRYAEIRAPWKLAKSDDEKDKALLATTLSTMAEGLRLGNVFLKPVMPDISDRISGLLGQEPVTLWEGQLEWSTRLVGQVLGEKAILFPRPSTDS</sequence>
<dbReference type="EC" id="6.1.1.10" evidence="1"/>
<dbReference type="GO" id="GO:0006431">
    <property type="term" value="P:methionyl-tRNA aminoacylation"/>
    <property type="evidence" value="ECO:0007669"/>
    <property type="project" value="InterPro"/>
</dbReference>
<dbReference type="AlphaFoldDB" id="A0A6B2LWV1"/>
<dbReference type="PRINTS" id="PR01041">
    <property type="entry name" value="TRNASYNTHMET"/>
</dbReference>
<evidence type="ECO:0000256" key="7">
    <source>
        <dbReference type="RuleBase" id="RU363039"/>
    </source>
</evidence>
<dbReference type="InterPro" id="IPR041872">
    <property type="entry name" value="Anticodon_Met"/>
</dbReference>
<keyword evidence="5 7" id="KW-0648">Protein biosynthesis</keyword>
<dbReference type="FunFam" id="2.170.220.10:FF:000003">
    <property type="entry name" value="Methionine--tRNA ligase"/>
    <property type="match status" value="1"/>
</dbReference>
<gene>
    <name evidence="10" type="ORF">G0Q06_00430</name>
</gene>
<evidence type="ECO:0000256" key="2">
    <source>
        <dbReference type="ARBA" id="ARBA00022598"/>
    </source>
</evidence>
<dbReference type="Gene3D" id="1.10.730.10">
    <property type="entry name" value="Isoleucyl-tRNA Synthetase, Domain 1"/>
    <property type="match status" value="1"/>
</dbReference>
<organism evidence="10 11">
    <name type="scientific">Oceanipulchritudo coccoides</name>
    <dbReference type="NCBI Taxonomy" id="2706888"/>
    <lineage>
        <taxon>Bacteria</taxon>
        <taxon>Pseudomonadati</taxon>
        <taxon>Verrucomicrobiota</taxon>
        <taxon>Opitutia</taxon>
        <taxon>Puniceicoccales</taxon>
        <taxon>Oceanipulchritudinaceae</taxon>
        <taxon>Oceanipulchritudo</taxon>
    </lineage>
</organism>
<dbReference type="InterPro" id="IPR015413">
    <property type="entry name" value="Methionyl/Leucyl_tRNA_Synth"/>
</dbReference>
<feature type="domain" description="Methionyl/Leucyl tRNA synthetase" evidence="9">
    <location>
        <begin position="5"/>
        <end position="136"/>
    </location>
</feature>
<evidence type="ECO:0000256" key="6">
    <source>
        <dbReference type="ARBA" id="ARBA00023146"/>
    </source>
</evidence>
<comment type="similarity">
    <text evidence="7">Belongs to the class-I aminoacyl-tRNA synthetase family.</text>
</comment>
<dbReference type="Gene3D" id="3.40.50.620">
    <property type="entry name" value="HUPs"/>
    <property type="match status" value="1"/>
</dbReference>
<reference evidence="10 11" key="1">
    <citation type="submission" date="2020-02" db="EMBL/GenBank/DDBJ databases">
        <title>Albibacoteraceae fam. nov., the first described family within the subdivision 4 Verrucomicrobia.</title>
        <authorList>
            <person name="Xi F."/>
        </authorList>
    </citation>
    <scope>NUCLEOTIDE SEQUENCE [LARGE SCALE GENOMIC DNA]</scope>
    <source>
        <strain evidence="10 11">CK1056</strain>
    </source>
</reference>
<keyword evidence="4 7" id="KW-0067">ATP-binding</keyword>
<dbReference type="RefSeq" id="WP_163961356.1">
    <property type="nucleotide sequence ID" value="NZ_JAAGNX010000001.1"/>
</dbReference>
<dbReference type="SUPFAM" id="SSF47323">
    <property type="entry name" value="Anticodon-binding domain of a subclass of class I aminoacyl-tRNA synthetases"/>
    <property type="match status" value="1"/>
</dbReference>
<proteinExistence type="inferred from homology"/>
<dbReference type="InterPro" id="IPR033911">
    <property type="entry name" value="MetRS_core"/>
</dbReference>
<evidence type="ECO:0000313" key="11">
    <source>
        <dbReference type="Proteomes" id="UP000478417"/>
    </source>
</evidence>
<evidence type="ECO:0000259" key="8">
    <source>
        <dbReference type="Pfam" id="PF08264"/>
    </source>
</evidence>
<dbReference type="InterPro" id="IPR014729">
    <property type="entry name" value="Rossmann-like_a/b/a_fold"/>
</dbReference>
<protein>
    <recommendedName>
        <fullName evidence="1">methionine--tRNA ligase</fullName>
        <ecNumber evidence="1">6.1.1.10</ecNumber>
    </recommendedName>
</protein>
<comment type="caution">
    <text evidence="10">The sequence shown here is derived from an EMBL/GenBank/DDBJ whole genome shotgun (WGS) entry which is preliminary data.</text>
</comment>
<dbReference type="InterPro" id="IPR023457">
    <property type="entry name" value="Met-tRNA_synth_2"/>
</dbReference>
<dbReference type="Pfam" id="PF09334">
    <property type="entry name" value="tRNA-synt_1g"/>
    <property type="match status" value="2"/>
</dbReference>
<dbReference type="CDD" id="cd07957">
    <property type="entry name" value="Anticodon_Ia_Met"/>
    <property type="match status" value="1"/>
</dbReference>
<keyword evidence="11" id="KW-1185">Reference proteome</keyword>
<evidence type="ECO:0000256" key="5">
    <source>
        <dbReference type="ARBA" id="ARBA00022917"/>
    </source>
</evidence>
<name>A0A6B2LWV1_9BACT</name>
<evidence type="ECO:0000259" key="9">
    <source>
        <dbReference type="Pfam" id="PF09334"/>
    </source>
</evidence>
<feature type="domain" description="Methionyl/Leucyl tRNA synthetase" evidence="9">
    <location>
        <begin position="152"/>
        <end position="358"/>
    </location>
</feature>
<evidence type="ECO:0000256" key="4">
    <source>
        <dbReference type="ARBA" id="ARBA00022840"/>
    </source>
</evidence>
<dbReference type="Gene3D" id="2.170.220.10">
    <property type="match status" value="1"/>
</dbReference>
<keyword evidence="2 7" id="KW-0436">Ligase</keyword>
<feature type="domain" description="Methionyl/Valyl/Leucyl/Isoleucyl-tRNA synthetase anticodon-binding" evidence="8">
    <location>
        <begin position="387"/>
        <end position="471"/>
    </location>
</feature>
<dbReference type="SUPFAM" id="SSF52374">
    <property type="entry name" value="Nucleotidylyl transferase"/>
    <property type="match status" value="1"/>
</dbReference>
<dbReference type="GO" id="GO:0004825">
    <property type="term" value="F:methionine-tRNA ligase activity"/>
    <property type="evidence" value="ECO:0007669"/>
    <property type="project" value="UniProtKB-EC"/>
</dbReference>
<keyword evidence="3 7" id="KW-0547">Nucleotide-binding</keyword>
<dbReference type="CDD" id="cd00814">
    <property type="entry name" value="MetRS_core"/>
    <property type="match status" value="1"/>
</dbReference>
<evidence type="ECO:0000313" key="10">
    <source>
        <dbReference type="EMBL" id="NDV60911.1"/>
    </source>
</evidence>
<dbReference type="Pfam" id="PF08264">
    <property type="entry name" value="Anticodon_1"/>
    <property type="match status" value="1"/>
</dbReference>
<evidence type="ECO:0000256" key="1">
    <source>
        <dbReference type="ARBA" id="ARBA00012838"/>
    </source>
</evidence>
<dbReference type="InterPro" id="IPR013155">
    <property type="entry name" value="M/V/L/I-tRNA-synth_anticd-bd"/>
</dbReference>
<dbReference type="GO" id="GO:0005524">
    <property type="term" value="F:ATP binding"/>
    <property type="evidence" value="ECO:0007669"/>
    <property type="project" value="UniProtKB-KW"/>
</dbReference>
<dbReference type="PANTHER" id="PTHR43326:SF1">
    <property type="entry name" value="METHIONINE--TRNA LIGASE, MITOCHONDRIAL"/>
    <property type="match status" value="1"/>
</dbReference>
<keyword evidence="6 7" id="KW-0030">Aminoacyl-tRNA synthetase</keyword>
<dbReference type="Proteomes" id="UP000478417">
    <property type="component" value="Unassembled WGS sequence"/>
</dbReference>
<dbReference type="EMBL" id="JAAGNX010000001">
    <property type="protein sequence ID" value="NDV60911.1"/>
    <property type="molecule type" value="Genomic_DNA"/>
</dbReference>
<dbReference type="PANTHER" id="PTHR43326">
    <property type="entry name" value="METHIONYL-TRNA SYNTHETASE"/>
    <property type="match status" value="1"/>
</dbReference>
<dbReference type="InterPro" id="IPR009080">
    <property type="entry name" value="tRNAsynth_Ia_anticodon-bd"/>
</dbReference>
<evidence type="ECO:0000256" key="3">
    <source>
        <dbReference type="ARBA" id="ARBA00022741"/>
    </source>
</evidence>
<accession>A0A6B2LWV1</accession>